<dbReference type="OrthoDB" id="10226804at2759"/>
<reference evidence="3 4" key="1">
    <citation type="journal article" date="2018" name="Sci. Rep.">
        <title>Genomic signatures of local adaptation to the degree of environmental predictability in rotifers.</title>
        <authorList>
            <person name="Franch-Gras L."/>
            <person name="Hahn C."/>
            <person name="Garcia-Roger E.M."/>
            <person name="Carmona M.J."/>
            <person name="Serra M."/>
            <person name="Gomez A."/>
        </authorList>
    </citation>
    <scope>NUCLEOTIDE SEQUENCE [LARGE SCALE GENOMIC DNA]</scope>
    <source>
        <strain evidence="3">HYR1</strain>
    </source>
</reference>
<feature type="region of interest" description="Disordered" evidence="1">
    <location>
        <begin position="102"/>
        <end position="128"/>
    </location>
</feature>
<evidence type="ECO:0000313" key="4">
    <source>
        <dbReference type="Proteomes" id="UP000276133"/>
    </source>
</evidence>
<protein>
    <submittedName>
        <fullName evidence="3">Uncharacterized protein</fullName>
    </submittedName>
</protein>
<proteinExistence type="predicted"/>
<accession>A0A3M7SE80</accession>
<feature type="chain" id="PRO_5018216453" evidence="2">
    <location>
        <begin position="18"/>
        <end position="128"/>
    </location>
</feature>
<comment type="caution">
    <text evidence="3">The sequence shown here is derived from an EMBL/GenBank/DDBJ whole genome shotgun (WGS) entry which is preliminary data.</text>
</comment>
<evidence type="ECO:0000256" key="2">
    <source>
        <dbReference type="SAM" id="SignalP"/>
    </source>
</evidence>
<name>A0A3M7SE80_BRAPC</name>
<organism evidence="3 4">
    <name type="scientific">Brachionus plicatilis</name>
    <name type="common">Marine rotifer</name>
    <name type="synonym">Brachionus muelleri</name>
    <dbReference type="NCBI Taxonomy" id="10195"/>
    <lineage>
        <taxon>Eukaryota</taxon>
        <taxon>Metazoa</taxon>
        <taxon>Spiralia</taxon>
        <taxon>Gnathifera</taxon>
        <taxon>Rotifera</taxon>
        <taxon>Eurotatoria</taxon>
        <taxon>Monogononta</taxon>
        <taxon>Pseudotrocha</taxon>
        <taxon>Ploima</taxon>
        <taxon>Brachionidae</taxon>
        <taxon>Brachionus</taxon>
    </lineage>
</organism>
<keyword evidence="4" id="KW-1185">Reference proteome</keyword>
<dbReference type="EMBL" id="REGN01001524">
    <property type="protein sequence ID" value="RNA34091.1"/>
    <property type="molecule type" value="Genomic_DNA"/>
</dbReference>
<dbReference type="AlphaFoldDB" id="A0A3M7SE80"/>
<gene>
    <name evidence="3" type="ORF">BpHYR1_009855</name>
</gene>
<dbReference type="Proteomes" id="UP000276133">
    <property type="component" value="Unassembled WGS sequence"/>
</dbReference>
<evidence type="ECO:0000313" key="3">
    <source>
        <dbReference type="EMBL" id="RNA34091.1"/>
    </source>
</evidence>
<feature type="compositionally biased region" description="Polar residues" evidence="1">
    <location>
        <begin position="102"/>
        <end position="113"/>
    </location>
</feature>
<sequence length="128" mass="14262">MNFGTACLLALIVSIESASLFQTESLSKPKTVKVEFRMMDDRNGGLKLLPVNVENSGDDIESKERSLEFLPSSFELPERFESVSQVEQDVLKNSINELGETTSAHFNDGANSDMSDKSYMAPNIEMYQ</sequence>
<keyword evidence="2" id="KW-0732">Signal</keyword>
<feature type="signal peptide" evidence="2">
    <location>
        <begin position="1"/>
        <end position="17"/>
    </location>
</feature>
<evidence type="ECO:0000256" key="1">
    <source>
        <dbReference type="SAM" id="MobiDB-lite"/>
    </source>
</evidence>